<evidence type="ECO:0000256" key="1">
    <source>
        <dbReference type="SAM" id="MobiDB-lite"/>
    </source>
</evidence>
<evidence type="ECO:0000313" key="3">
    <source>
        <dbReference type="Proteomes" id="UP000465622"/>
    </source>
</evidence>
<feature type="region of interest" description="Disordered" evidence="1">
    <location>
        <begin position="1"/>
        <end position="44"/>
    </location>
</feature>
<accession>A0ABM7HKD5</accession>
<gene>
    <name evidence="2" type="ORF">MMAGJ_02330</name>
</gene>
<dbReference type="Proteomes" id="UP000465622">
    <property type="component" value="Chromosome"/>
</dbReference>
<reference evidence="2 3" key="1">
    <citation type="journal article" date="2019" name="Emerg. Microbes Infect.">
        <title>Comprehensive subspecies identification of 175 nontuberculous mycobacteria species based on 7547 genomic profiles.</title>
        <authorList>
            <person name="Matsumoto Y."/>
            <person name="Kinjo T."/>
            <person name="Motooka D."/>
            <person name="Nabeya D."/>
            <person name="Jung N."/>
            <person name="Uechi K."/>
            <person name="Horii T."/>
            <person name="Iida T."/>
            <person name="Fujita J."/>
            <person name="Nakamura S."/>
        </authorList>
    </citation>
    <scope>NUCLEOTIDE SEQUENCE [LARGE SCALE GENOMIC DNA]</scope>
    <source>
        <strain evidence="2 3">JCM 12375</strain>
    </source>
</reference>
<name>A0ABM7HKD5_MYCME</name>
<evidence type="ECO:0000313" key="2">
    <source>
        <dbReference type="EMBL" id="BBX30951.1"/>
    </source>
</evidence>
<proteinExistence type="predicted"/>
<keyword evidence="3" id="KW-1185">Reference proteome</keyword>
<dbReference type="EMBL" id="AP022567">
    <property type="protein sequence ID" value="BBX30951.1"/>
    <property type="molecule type" value="Genomic_DNA"/>
</dbReference>
<evidence type="ECO:0008006" key="4">
    <source>
        <dbReference type="Google" id="ProtNLM"/>
    </source>
</evidence>
<protein>
    <recommendedName>
        <fullName evidence="4">23S rRNA (Guanosine(2251)-2'-O)-methyltransferase RlmB</fullName>
    </recommendedName>
</protein>
<sequence length="44" mass="4908">MSKKAFKSNPTNPKVRAGSNMVRKKKMQIGKPQGRKPQIGKPTK</sequence>
<organism evidence="2 3">
    <name type="scientific">Mycolicibacterium mageritense</name>
    <name type="common">Mycobacterium mageritense</name>
    <dbReference type="NCBI Taxonomy" id="53462"/>
    <lineage>
        <taxon>Bacteria</taxon>
        <taxon>Bacillati</taxon>
        <taxon>Actinomycetota</taxon>
        <taxon>Actinomycetes</taxon>
        <taxon>Mycobacteriales</taxon>
        <taxon>Mycobacteriaceae</taxon>
        <taxon>Mycolicibacterium</taxon>
    </lineage>
</organism>